<dbReference type="HOGENOM" id="CLU_051638_1_0_12"/>
<dbReference type="KEGG" id="scc:Spico_1008"/>
<dbReference type="InterPro" id="IPR001451">
    <property type="entry name" value="Hexapep"/>
</dbReference>
<keyword evidence="4 7" id="KW-0808">Transferase</keyword>
<dbReference type="GO" id="GO:0008652">
    <property type="term" value="P:amino acid biosynthetic process"/>
    <property type="evidence" value="ECO:0007669"/>
    <property type="project" value="UniProtKB-KW"/>
</dbReference>
<dbReference type="InterPro" id="IPR045304">
    <property type="entry name" value="LbH_SAT"/>
</dbReference>
<dbReference type="Pfam" id="PF00132">
    <property type="entry name" value="Hexapep"/>
    <property type="match status" value="1"/>
</dbReference>
<reference evidence="7 8" key="2">
    <citation type="journal article" date="2012" name="Stand. Genomic Sci.">
        <title>Complete genome sequence of the termite hindgut bacterium Spirochaeta coccoides type strain (SPN1(T)), reclassification in the genus Sphaerochaeta as Sphaerochaeta coccoides comb. nov. and emendations of the family Spirochaetaceae and the genus Sphaerochaeta.</title>
        <authorList>
            <person name="Abt B."/>
            <person name="Han C."/>
            <person name="Scheuner C."/>
            <person name="Lu M."/>
            <person name="Lapidus A."/>
            <person name="Nolan M."/>
            <person name="Lucas S."/>
            <person name="Hammon N."/>
            <person name="Deshpande S."/>
            <person name="Cheng J.F."/>
            <person name="Tapia R."/>
            <person name="Goodwin L.A."/>
            <person name="Pitluck S."/>
            <person name="Liolios K."/>
            <person name="Pagani I."/>
            <person name="Ivanova N."/>
            <person name="Mavromatis K."/>
            <person name="Mikhailova N."/>
            <person name="Huntemann M."/>
            <person name="Pati A."/>
            <person name="Chen A."/>
            <person name="Palaniappan K."/>
            <person name="Land M."/>
            <person name="Hauser L."/>
            <person name="Brambilla E.M."/>
            <person name="Rohde M."/>
            <person name="Spring S."/>
            <person name="Gronow S."/>
            <person name="Goker M."/>
            <person name="Woyke T."/>
            <person name="Bristow J."/>
            <person name="Eisen J.A."/>
            <person name="Markowitz V."/>
            <person name="Hugenholtz P."/>
            <person name="Kyrpides N.C."/>
            <person name="Klenk H.P."/>
            <person name="Detter J.C."/>
        </authorList>
    </citation>
    <scope>NUCLEOTIDE SEQUENCE [LARGE SCALE GENOMIC DNA]</scope>
    <source>
        <strain evidence="8">ATCC BAA-1237 / DSM 17374 / SPN1</strain>
    </source>
</reference>
<dbReference type="InterPro" id="IPR042122">
    <property type="entry name" value="Ser_AcTrfase_N_sf"/>
</dbReference>
<comment type="similarity">
    <text evidence="1">Belongs to the transferase hexapeptide repeat family.</text>
</comment>
<dbReference type="Gene3D" id="2.160.10.10">
    <property type="entry name" value="Hexapeptide repeat proteins"/>
    <property type="match status" value="1"/>
</dbReference>
<evidence type="ECO:0000256" key="3">
    <source>
        <dbReference type="ARBA" id="ARBA00022605"/>
    </source>
</evidence>
<protein>
    <recommendedName>
        <fullName evidence="2">serine O-acetyltransferase</fullName>
        <ecNumber evidence="2">2.3.1.30</ecNumber>
    </recommendedName>
</protein>
<dbReference type="CDD" id="cd03354">
    <property type="entry name" value="LbH_SAT"/>
    <property type="match status" value="1"/>
</dbReference>
<name>F4GJG6_PARC1</name>
<comment type="catalytic activity">
    <reaction evidence="6">
        <text>L-serine + acetyl-CoA = O-acetyl-L-serine + CoA</text>
        <dbReference type="Rhea" id="RHEA:24560"/>
        <dbReference type="ChEBI" id="CHEBI:33384"/>
        <dbReference type="ChEBI" id="CHEBI:57287"/>
        <dbReference type="ChEBI" id="CHEBI:57288"/>
        <dbReference type="ChEBI" id="CHEBI:58340"/>
        <dbReference type="EC" id="2.3.1.30"/>
    </reaction>
</comment>
<dbReference type="AlphaFoldDB" id="F4GJG6"/>
<dbReference type="Gene3D" id="1.10.3130.10">
    <property type="entry name" value="serine acetyltransferase, domain 1"/>
    <property type="match status" value="1"/>
</dbReference>
<keyword evidence="8" id="KW-1185">Reference proteome</keyword>
<organism evidence="7 8">
    <name type="scientific">Parasphaerochaeta coccoides (strain ATCC BAA-1237 / DSM 17374 / SPN1)</name>
    <name type="common">Sphaerochaeta coccoides</name>
    <dbReference type="NCBI Taxonomy" id="760011"/>
    <lineage>
        <taxon>Bacteria</taxon>
        <taxon>Pseudomonadati</taxon>
        <taxon>Spirochaetota</taxon>
        <taxon>Spirochaetia</taxon>
        <taxon>Spirochaetales</taxon>
        <taxon>Sphaerochaetaceae</taxon>
        <taxon>Parasphaerochaeta</taxon>
    </lineage>
</organism>
<dbReference type="PANTHER" id="PTHR42811">
    <property type="entry name" value="SERINE ACETYLTRANSFERASE"/>
    <property type="match status" value="1"/>
</dbReference>
<accession>F4GJG6</accession>
<dbReference type="SUPFAM" id="SSF51161">
    <property type="entry name" value="Trimeric LpxA-like enzymes"/>
    <property type="match status" value="1"/>
</dbReference>
<proteinExistence type="inferred from homology"/>
<dbReference type="EMBL" id="CP002659">
    <property type="protein sequence ID" value="AEC02231.1"/>
    <property type="molecule type" value="Genomic_DNA"/>
</dbReference>
<dbReference type="RefSeq" id="WP_013739626.1">
    <property type="nucleotide sequence ID" value="NC_015436.1"/>
</dbReference>
<evidence type="ECO:0000313" key="8">
    <source>
        <dbReference type="Proteomes" id="UP000007939"/>
    </source>
</evidence>
<dbReference type="InterPro" id="IPR011004">
    <property type="entry name" value="Trimer_LpxA-like_sf"/>
</dbReference>
<evidence type="ECO:0000256" key="4">
    <source>
        <dbReference type="ARBA" id="ARBA00022679"/>
    </source>
</evidence>
<keyword evidence="3" id="KW-0028">Amino-acid biosynthesis</keyword>
<gene>
    <name evidence="7" type="ordered locus">Spico_1008</name>
</gene>
<dbReference type="NCBIfam" id="NF041874">
    <property type="entry name" value="EPS_EpsC"/>
    <property type="match status" value="1"/>
</dbReference>
<evidence type="ECO:0000313" key="7">
    <source>
        <dbReference type="EMBL" id="AEC02231.1"/>
    </source>
</evidence>
<evidence type="ECO:0000256" key="2">
    <source>
        <dbReference type="ARBA" id="ARBA00013266"/>
    </source>
</evidence>
<evidence type="ECO:0000256" key="6">
    <source>
        <dbReference type="ARBA" id="ARBA00049486"/>
    </source>
</evidence>
<dbReference type="EC" id="2.3.1.30" evidence="2"/>
<dbReference type="Proteomes" id="UP000007939">
    <property type="component" value="Chromosome"/>
</dbReference>
<keyword evidence="5 7" id="KW-0012">Acyltransferase</keyword>
<dbReference type="STRING" id="760011.Spico_1008"/>
<dbReference type="eggNOG" id="COG1045">
    <property type="taxonomic scope" value="Bacteria"/>
</dbReference>
<sequence>MDTDISQTDDSSASRIVTPDVAARFMDTFHRLHDDDLRVQFLSGAHELPSSEAIDDIICTLLESFFPGRCGGTMSPRSFEEQVTDSLEHLATVLSLQIATALAYGDGSGNRALHEKRAHDIVLKLFDKLPEIRRMLKLDAQAGYEGDPAARTIAEVLISYPYLKCLAVHRVAHELYDMNVPLIPRMLSEKMHGETGIDIHPGARIGTSFFIDHGTGVVIGETSVIGNHVKLYQGVTLGALSFPKREDGGLIKGIKRHPNVGDNVTIYAHATILGNITIGNNVIIGSNSWIKEDVPPFTRVSIEMPKTILKTGQPKKKQS</sequence>
<evidence type="ECO:0000256" key="5">
    <source>
        <dbReference type="ARBA" id="ARBA00023315"/>
    </source>
</evidence>
<evidence type="ECO:0000256" key="1">
    <source>
        <dbReference type="ARBA" id="ARBA00007274"/>
    </source>
</evidence>
<dbReference type="InterPro" id="IPR053376">
    <property type="entry name" value="Serine_acetyltransferase"/>
</dbReference>
<dbReference type="GO" id="GO:0009001">
    <property type="term" value="F:serine O-acetyltransferase activity"/>
    <property type="evidence" value="ECO:0007669"/>
    <property type="project" value="UniProtKB-EC"/>
</dbReference>
<reference evidence="8" key="1">
    <citation type="submission" date="2011-04" db="EMBL/GenBank/DDBJ databases">
        <title>The complete genome of Spirochaeta coccoides DSM 17374.</title>
        <authorList>
            <person name="Lucas S."/>
            <person name="Copeland A."/>
            <person name="Lapidus A."/>
            <person name="Bruce D."/>
            <person name="Goodwin L."/>
            <person name="Pitluck S."/>
            <person name="Peters L."/>
            <person name="Kyrpides N."/>
            <person name="Mavromatis K."/>
            <person name="Pagani I."/>
            <person name="Ivanova N."/>
            <person name="Ovchinnikova G."/>
            <person name="Lu M."/>
            <person name="Detter J.C."/>
            <person name="Tapia R."/>
            <person name="Han C."/>
            <person name="Land M."/>
            <person name="Hauser L."/>
            <person name="Markowitz V."/>
            <person name="Cheng J.-F."/>
            <person name="Hugenholtz P."/>
            <person name="Woyke T."/>
            <person name="Wu D."/>
            <person name="Spring S."/>
            <person name="Schroeder M."/>
            <person name="Brambilla E."/>
            <person name="Klenk H.-P."/>
            <person name="Eisen J.A."/>
        </authorList>
    </citation>
    <scope>NUCLEOTIDE SEQUENCE [LARGE SCALE GENOMIC DNA]</scope>
    <source>
        <strain evidence="8">ATCC BAA-1237 / DSM 17374 / SPN1</strain>
    </source>
</reference>